<comment type="similarity">
    <text evidence="1 5">Belongs to the HAD-like hydrolase superfamily. NagD family.</text>
</comment>
<dbReference type="GO" id="GO:0005737">
    <property type="term" value="C:cytoplasm"/>
    <property type="evidence" value="ECO:0007669"/>
    <property type="project" value="TreeGrafter"/>
</dbReference>
<organism evidence="9 10">
    <name type="scientific">Schaedlerella arabinosiphila</name>
    <dbReference type="NCBI Taxonomy" id="2044587"/>
    <lineage>
        <taxon>Bacteria</taxon>
        <taxon>Bacillati</taxon>
        <taxon>Bacillota</taxon>
        <taxon>Clostridia</taxon>
        <taxon>Lachnospirales</taxon>
        <taxon>Lachnospiraceae</taxon>
        <taxon>Schaedlerella</taxon>
    </lineage>
</organism>
<dbReference type="NCBIfam" id="TIGR01460">
    <property type="entry name" value="HAD-SF-IIA"/>
    <property type="match status" value="1"/>
</dbReference>
<evidence type="ECO:0000313" key="9">
    <source>
        <dbReference type="EMBL" id="RRK33770.1"/>
    </source>
</evidence>
<dbReference type="RefSeq" id="WP_125128981.1">
    <property type="nucleotide sequence ID" value="NZ_CASCYM010000030.1"/>
</dbReference>
<keyword evidence="10" id="KW-1185">Reference proteome</keyword>
<dbReference type="Pfam" id="PF13242">
    <property type="entry name" value="Hydrolase_like"/>
    <property type="match status" value="1"/>
</dbReference>
<dbReference type="EC" id="3.1.3.-" evidence="5"/>
<dbReference type="PIRSF" id="PIRSF000915">
    <property type="entry name" value="PGP-type_phosphatase"/>
    <property type="match status" value="1"/>
</dbReference>
<feature type="binding site" evidence="8">
    <location>
        <position position="19"/>
    </location>
    <ligand>
        <name>Mg(2+)</name>
        <dbReference type="ChEBI" id="CHEBI:18420"/>
    </ligand>
</feature>
<evidence type="ECO:0000256" key="4">
    <source>
        <dbReference type="ARBA" id="ARBA00022842"/>
    </source>
</evidence>
<evidence type="ECO:0000256" key="3">
    <source>
        <dbReference type="ARBA" id="ARBA00022801"/>
    </source>
</evidence>
<dbReference type="Proteomes" id="UP000274920">
    <property type="component" value="Unassembled WGS sequence"/>
</dbReference>
<evidence type="ECO:0000256" key="6">
    <source>
        <dbReference type="PIRSR" id="PIRSR000915-1"/>
    </source>
</evidence>
<feature type="active site" description="Nucleophile" evidence="6">
    <location>
        <position position="17"/>
    </location>
</feature>
<dbReference type="InterPro" id="IPR023214">
    <property type="entry name" value="HAD_sf"/>
</dbReference>
<feature type="binding site" evidence="8">
    <location>
        <position position="17"/>
    </location>
    <ligand>
        <name>Mg(2+)</name>
        <dbReference type="ChEBI" id="CHEBI:18420"/>
    </ligand>
</feature>
<dbReference type="InterPro" id="IPR036412">
    <property type="entry name" value="HAD-like_sf"/>
</dbReference>
<dbReference type="InterPro" id="IPR006357">
    <property type="entry name" value="HAD-SF_hydro_IIA"/>
</dbReference>
<keyword evidence="4 5" id="KW-0460">Magnesium</keyword>
<reference evidence="9" key="1">
    <citation type="submission" date="2018-10" db="EMBL/GenBank/DDBJ databases">
        <title>Schaedlerella arabinophila gen. nov. sp. nov., isolated from the mouse intestinal tract and comparative analysis with the genome of the closely related altered Schaedler flora strain ASF502.</title>
        <authorList>
            <person name="Miyake S."/>
            <person name="Soh M."/>
            <person name="Seedorf H."/>
        </authorList>
    </citation>
    <scope>NUCLEOTIDE SEQUENCE [LARGE SCALE GENOMIC DNA]</scope>
    <source>
        <strain evidence="9">DSM 106076</strain>
    </source>
</reference>
<dbReference type="Pfam" id="PF13344">
    <property type="entry name" value="Hydrolase_6"/>
    <property type="match status" value="1"/>
</dbReference>
<dbReference type="GO" id="GO:0046872">
    <property type="term" value="F:metal ion binding"/>
    <property type="evidence" value="ECO:0007669"/>
    <property type="project" value="UniProtKB-KW"/>
</dbReference>
<keyword evidence="3 9" id="KW-0378">Hydrolase</keyword>
<dbReference type="PANTHER" id="PTHR19288:SF46">
    <property type="entry name" value="HALOACID DEHALOGENASE-LIKE HYDROLASE DOMAIN-CONTAINING PROTEIN 2"/>
    <property type="match status" value="1"/>
</dbReference>
<evidence type="ECO:0000256" key="2">
    <source>
        <dbReference type="ARBA" id="ARBA00022723"/>
    </source>
</evidence>
<comment type="caution">
    <text evidence="9">The sequence shown here is derived from an EMBL/GenBank/DDBJ whole genome shotgun (WGS) entry which is preliminary data.</text>
</comment>
<evidence type="ECO:0000256" key="1">
    <source>
        <dbReference type="ARBA" id="ARBA00006696"/>
    </source>
</evidence>
<dbReference type="SUPFAM" id="SSF56784">
    <property type="entry name" value="HAD-like"/>
    <property type="match status" value="1"/>
</dbReference>
<comment type="cofactor">
    <cofactor evidence="8">
        <name>Mg(2+)</name>
        <dbReference type="ChEBI" id="CHEBI:18420"/>
    </cofactor>
    <text evidence="8">Divalent metal ions. Mg(2+) is the most effective.</text>
</comment>
<protein>
    <recommendedName>
        <fullName evidence="5">Acid sugar phosphatase</fullName>
        <ecNumber evidence="5">3.1.3.-</ecNumber>
    </recommendedName>
</protein>
<feature type="binding site" evidence="8">
    <location>
        <position position="213"/>
    </location>
    <ligand>
        <name>Mg(2+)</name>
        <dbReference type="ChEBI" id="CHEBI:18420"/>
    </ligand>
</feature>
<feature type="active site" description="Proton donor" evidence="6">
    <location>
        <position position="19"/>
    </location>
</feature>
<accession>A0A426DLX5</accession>
<proteinExistence type="inferred from homology"/>
<sequence>MKNKQELLEKTRLFVLDMDGTFYLGGRILSGSLDFLEQVERLGKQYLFFTNNSSDSADNYIQKLAKMGCSITRDQIMTSGDVTAAYLLKHHPGEKVYLLGTPALEKNFQEYGIPLVKDEADIVVVGFDKTLDYDKLTRACTLIRNGALFLSTHLDINCPTENGFIPDCGAICAAIELSTGVSPHYLGKPFKETVDMILERTKVPKEYISFVGDRIYTDVKTGVNNGANGILVLSGETQLADIEKSDVKPDAVFGGLYEMAEMLRDYK</sequence>
<name>A0A426DLX5_9FIRM</name>
<evidence type="ECO:0000256" key="5">
    <source>
        <dbReference type="PIRNR" id="PIRNR000915"/>
    </source>
</evidence>
<dbReference type="EMBL" id="RHJS01000002">
    <property type="protein sequence ID" value="RRK33770.1"/>
    <property type="molecule type" value="Genomic_DNA"/>
</dbReference>
<evidence type="ECO:0000313" key="10">
    <source>
        <dbReference type="Proteomes" id="UP000274920"/>
    </source>
</evidence>
<evidence type="ECO:0000256" key="8">
    <source>
        <dbReference type="PIRSR" id="PIRSR000915-3"/>
    </source>
</evidence>
<keyword evidence="2 5" id="KW-0479">Metal-binding</keyword>
<dbReference type="AlphaFoldDB" id="A0A426DLX5"/>
<dbReference type="FunFam" id="3.40.50.1000:FF:000053">
    <property type="entry name" value="TIGR01457 family HAD hydrolase"/>
    <property type="match status" value="1"/>
</dbReference>
<gene>
    <name evidence="9" type="ORF">EBB54_22195</name>
</gene>
<dbReference type="PANTHER" id="PTHR19288">
    <property type="entry name" value="4-NITROPHENYLPHOSPHATASE-RELATED"/>
    <property type="match status" value="1"/>
</dbReference>
<comment type="function">
    <text evidence="5">Catalyzes the dephosphorylation of 2-6 carbon acid sugars in vitro.</text>
</comment>
<evidence type="ECO:0000256" key="7">
    <source>
        <dbReference type="PIRSR" id="PIRSR000915-2"/>
    </source>
</evidence>
<dbReference type="GO" id="GO:0016791">
    <property type="term" value="F:phosphatase activity"/>
    <property type="evidence" value="ECO:0007669"/>
    <property type="project" value="TreeGrafter"/>
</dbReference>
<dbReference type="Gene3D" id="3.40.50.1000">
    <property type="entry name" value="HAD superfamily/HAD-like"/>
    <property type="match status" value="2"/>
</dbReference>
<feature type="binding site" evidence="7">
    <location>
        <position position="188"/>
    </location>
    <ligand>
        <name>substrate</name>
    </ligand>
</feature>